<dbReference type="Gene3D" id="3.30.365.10">
    <property type="entry name" value="Aldehyde oxidase/xanthine dehydrogenase, molybdopterin binding domain"/>
    <property type="match status" value="4"/>
</dbReference>
<dbReference type="InterPro" id="IPR037165">
    <property type="entry name" value="AldOxase/xan_DH_Mopterin-bd_sf"/>
</dbReference>
<dbReference type="InterPro" id="IPR008274">
    <property type="entry name" value="AldOxase/xan_DH_MoCoBD1"/>
</dbReference>
<protein>
    <submittedName>
        <fullName evidence="2">Xanthine dehydrogenase</fullName>
    </submittedName>
</protein>
<dbReference type="Pfam" id="PF20256">
    <property type="entry name" value="MoCoBD_2"/>
    <property type="match status" value="1"/>
</dbReference>
<dbReference type="SMART" id="SM01008">
    <property type="entry name" value="Ald_Xan_dh_C"/>
    <property type="match status" value="1"/>
</dbReference>
<dbReference type="PANTHER" id="PTHR11908:SF123">
    <property type="entry name" value="ALDEHYDE OXIDOREDUCTASE MOLYBDENUM-BINDING SUBUNIT PAOC"/>
    <property type="match status" value="1"/>
</dbReference>
<gene>
    <name evidence="2" type="ORF">DI632_14055</name>
</gene>
<dbReference type="AlphaFoldDB" id="A0A2W4YV84"/>
<dbReference type="SUPFAM" id="SSF56003">
    <property type="entry name" value="Molybdenum cofactor-binding domain"/>
    <property type="match status" value="1"/>
</dbReference>
<accession>A0A2W4YV84</accession>
<dbReference type="GO" id="GO:0005506">
    <property type="term" value="F:iron ion binding"/>
    <property type="evidence" value="ECO:0007669"/>
    <property type="project" value="InterPro"/>
</dbReference>
<evidence type="ECO:0000313" key="2">
    <source>
        <dbReference type="EMBL" id="PZO73970.1"/>
    </source>
</evidence>
<dbReference type="Pfam" id="PF01315">
    <property type="entry name" value="Ald_Xan_dh_C"/>
    <property type="match status" value="1"/>
</dbReference>
<evidence type="ECO:0000313" key="3">
    <source>
        <dbReference type="Proteomes" id="UP000248614"/>
    </source>
</evidence>
<dbReference type="Pfam" id="PF02738">
    <property type="entry name" value="MoCoBD_1"/>
    <property type="match status" value="1"/>
</dbReference>
<dbReference type="Gene3D" id="3.90.1170.50">
    <property type="entry name" value="Aldehyde oxidase/xanthine dehydrogenase, a/b hammerhead"/>
    <property type="match status" value="1"/>
</dbReference>
<dbReference type="InterPro" id="IPR016208">
    <property type="entry name" value="Ald_Oxase/xanthine_DH-like"/>
</dbReference>
<dbReference type="Proteomes" id="UP000248614">
    <property type="component" value="Unassembled WGS sequence"/>
</dbReference>
<name>A0A2W4YV84_9SPHN</name>
<proteinExistence type="predicted"/>
<dbReference type="InterPro" id="IPR000674">
    <property type="entry name" value="Ald_Oxase/Xan_DH_a/b"/>
</dbReference>
<evidence type="ECO:0000259" key="1">
    <source>
        <dbReference type="SMART" id="SM01008"/>
    </source>
</evidence>
<dbReference type="InterPro" id="IPR046867">
    <property type="entry name" value="AldOxase/xan_DH_MoCoBD2"/>
</dbReference>
<sequence length="739" mass="78633">MTTNALRMDKPVEHSLLDTGVQGIIGKGIERVDGPLKVAGQATYSAEYDFPDLAYGFLVRAPFAAGTITAIDAEGAKALPGVVDVVVDLKTFIRNPQQGGETQAPTQGVKDVAYFGEPVAIVVAESFEVARDAAQLVSIRYEPTRGVYTFDDHVDDAVKPPPGSMPPYHEQGDIDRAMAEAAFAVDDIWRTPSQNSAAMEPHASIAVWDDDGLTLYGSLQMPSSDRQQLAKALGERQSKVRIVARYIGGGFGSKLGISPDTVATAIAAKAVKRPVKTVMTRQQVFDATVRRSNTQQRFRLAADAEGRLTGIGHETLCSNLPGEGYFEPAGQATQFLYGGENRIIRHDLVELNRTLSGSMRAPGEAVGLLAQENAMDELAEKVGIDPVELRRRNDPAKDPQKDVPYSTRSLTRCLDAGAKAFGWDQRNMVPGGRREGDWLIGHGMAATTRANMLQPSEAQVSIGPDGRALVETDMTDIGTGTYTILAQIAGEILGLPVERVAVHLGDTNTPPGAGSGGSWGAGSSGSSVYLAAQALREKIAGAMGVEPDDMTLKDGHAIAGNRRVAIGELVGDGITATGSIEPGKQEQETTQASYGAHFCEVKVHAVTGEVRVTRWHATFEAGRILNRQTARSQCIGGIVFGIGTALTEELVHDDRDGRIVNHDLAEYHVPAHADIPPIDIVFLDDRDPHANPLHAKGIGELGIGGAGAAVTNAIYNATGVRVRDYPATLDKLLEGLPAL</sequence>
<dbReference type="GO" id="GO:0016491">
    <property type="term" value="F:oxidoreductase activity"/>
    <property type="evidence" value="ECO:0007669"/>
    <property type="project" value="InterPro"/>
</dbReference>
<organism evidence="2 3">
    <name type="scientific">Sphingomonas hengshuiensis</name>
    <dbReference type="NCBI Taxonomy" id="1609977"/>
    <lineage>
        <taxon>Bacteria</taxon>
        <taxon>Pseudomonadati</taxon>
        <taxon>Pseudomonadota</taxon>
        <taxon>Alphaproteobacteria</taxon>
        <taxon>Sphingomonadales</taxon>
        <taxon>Sphingomonadaceae</taxon>
        <taxon>Sphingomonas</taxon>
    </lineage>
</organism>
<reference evidence="2 3" key="1">
    <citation type="submission" date="2017-08" db="EMBL/GenBank/DDBJ databases">
        <title>Infants hospitalized years apart are colonized by the same room-sourced microbial strains.</title>
        <authorList>
            <person name="Brooks B."/>
            <person name="Olm M.R."/>
            <person name="Firek B.A."/>
            <person name="Baker R."/>
            <person name="Thomas B.C."/>
            <person name="Morowitz M.J."/>
            <person name="Banfield J.F."/>
        </authorList>
    </citation>
    <scope>NUCLEOTIDE SEQUENCE [LARGE SCALE GENOMIC DNA]</scope>
    <source>
        <strain evidence="2">S2_018_000_R3_110</strain>
    </source>
</reference>
<comment type="caution">
    <text evidence="2">The sequence shown here is derived from an EMBL/GenBank/DDBJ whole genome shotgun (WGS) entry which is preliminary data.</text>
</comment>
<dbReference type="InterPro" id="IPR036856">
    <property type="entry name" value="Ald_Oxase/Xan_DH_a/b_sf"/>
</dbReference>
<dbReference type="SUPFAM" id="SSF54665">
    <property type="entry name" value="CO dehydrogenase molybdoprotein N-domain-like"/>
    <property type="match status" value="1"/>
</dbReference>
<feature type="domain" description="Aldehyde oxidase/xanthine dehydrogenase a/b hammerhead" evidence="1">
    <location>
        <begin position="39"/>
        <end position="145"/>
    </location>
</feature>
<dbReference type="PANTHER" id="PTHR11908">
    <property type="entry name" value="XANTHINE DEHYDROGENASE"/>
    <property type="match status" value="1"/>
</dbReference>
<dbReference type="EMBL" id="QFNF01000046">
    <property type="protein sequence ID" value="PZO73970.1"/>
    <property type="molecule type" value="Genomic_DNA"/>
</dbReference>